<protein>
    <recommendedName>
        <fullName evidence="4">Kringle domain-containing protein</fullName>
    </recommendedName>
</protein>
<dbReference type="Pfam" id="PF00051">
    <property type="entry name" value="Kringle"/>
    <property type="match status" value="2"/>
</dbReference>
<dbReference type="SUPFAM" id="SSF57440">
    <property type="entry name" value="Kringle-like"/>
    <property type="match status" value="2"/>
</dbReference>
<sequence>MNGGVMQPDYEKCRITEMGKEYYGEENTTETGKDCEIWPNEMDDDFPISLFSHLPFQDRQPFGPTQKIRKFFFRWTELVEPNKQISEENNYCRNYGSMERPWCLVSMANFTWEYCDIPLCYGPKVSIASLFKLEDRWLNKACSILTGSKAGRQIPSLVLCIDPAECKQTESGREYLGLKNVTRSGKKCQPWLSQTPNQHMTILHLPVFPDSGMDSRHNYCRNPDLEKEGPWCYNGEGTNPAWEYCDIEFCKGMN</sequence>
<dbReference type="InterPro" id="IPR013806">
    <property type="entry name" value="Kringle-like"/>
</dbReference>
<gene>
    <name evidence="5" type="ORF">DSTB1V02_LOCUS7947</name>
</gene>
<dbReference type="PRINTS" id="PR00018">
    <property type="entry name" value="KRINGLE"/>
</dbReference>
<evidence type="ECO:0000313" key="5">
    <source>
        <dbReference type="EMBL" id="CAD7248126.1"/>
    </source>
</evidence>
<evidence type="ECO:0000313" key="6">
    <source>
        <dbReference type="Proteomes" id="UP000677054"/>
    </source>
</evidence>
<dbReference type="AlphaFoldDB" id="A0A7R8XCR0"/>
<name>A0A7R8XCR0_9CRUS</name>
<dbReference type="InterPro" id="IPR050759">
    <property type="entry name" value="Serine_protease_kringle"/>
</dbReference>
<keyword evidence="6" id="KW-1185">Reference proteome</keyword>
<dbReference type="PROSITE" id="PS50070">
    <property type="entry name" value="KRINGLE_2"/>
    <property type="match status" value="2"/>
</dbReference>
<evidence type="ECO:0000256" key="3">
    <source>
        <dbReference type="PROSITE-ProRule" id="PRU00121"/>
    </source>
</evidence>
<dbReference type="EMBL" id="CAJPEV010001717">
    <property type="protein sequence ID" value="CAG0893996.1"/>
    <property type="molecule type" value="Genomic_DNA"/>
</dbReference>
<organism evidence="5">
    <name type="scientific">Darwinula stevensoni</name>
    <dbReference type="NCBI Taxonomy" id="69355"/>
    <lineage>
        <taxon>Eukaryota</taxon>
        <taxon>Metazoa</taxon>
        <taxon>Ecdysozoa</taxon>
        <taxon>Arthropoda</taxon>
        <taxon>Crustacea</taxon>
        <taxon>Oligostraca</taxon>
        <taxon>Ostracoda</taxon>
        <taxon>Podocopa</taxon>
        <taxon>Podocopida</taxon>
        <taxon>Darwinulocopina</taxon>
        <taxon>Darwinuloidea</taxon>
        <taxon>Darwinulidae</taxon>
        <taxon>Darwinula</taxon>
    </lineage>
</organism>
<dbReference type="EMBL" id="LR901234">
    <property type="protein sequence ID" value="CAD7248126.1"/>
    <property type="molecule type" value="Genomic_DNA"/>
</dbReference>
<dbReference type="PANTHER" id="PTHR24261:SF7">
    <property type="entry name" value="KRINGLE DOMAIN-CONTAINING PROTEIN"/>
    <property type="match status" value="1"/>
</dbReference>
<dbReference type="InterPro" id="IPR018056">
    <property type="entry name" value="Kringle_CS"/>
</dbReference>
<dbReference type="Proteomes" id="UP000677054">
    <property type="component" value="Unassembled WGS sequence"/>
</dbReference>
<evidence type="ECO:0000256" key="2">
    <source>
        <dbReference type="ARBA" id="ARBA00023157"/>
    </source>
</evidence>
<dbReference type="PROSITE" id="PS00021">
    <property type="entry name" value="KRINGLE_1"/>
    <property type="match status" value="2"/>
</dbReference>
<feature type="domain" description="Kringle" evidence="4">
    <location>
        <begin position="171"/>
        <end position="250"/>
    </location>
</feature>
<evidence type="ECO:0000259" key="4">
    <source>
        <dbReference type="PROSITE" id="PS50070"/>
    </source>
</evidence>
<feature type="disulfide bond" evidence="3">
    <location>
        <begin position="92"/>
        <end position="115"/>
    </location>
</feature>
<dbReference type="PANTHER" id="PTHR24261">
    <property type="entry name" value="PLASMINOGEN-RELATED"/>
    <property type="match status" value="1"/>
</dbReference>
<keyword evidence="2 3" id="KW-1015">Disulfide bond</keyword>
<proteinExistence type="predicted"/>
<dbReference type="CDD" id="cd00108">
    <property type="entry name" value="KR"/>
    <property type="match status" value="1"/>
</dbReference>
<comment type="caution">
    <text evidence="3">Lacks conserved residue(s) required for the propagation of feature annotation.</text>
</comment>
<dbReference type="OrthoDB" id="1915767at2759"/>
<keyword evidence="1 3" id="KW-0420">Kringle</keyword>
<dbReference type="InterPro" id="IPR000001">
    <property type="entry name" value="Kringle"/>
</dbReference>
<dbReference type="Gene3D" id="2.40.20.10">
    <property type="entry name" value="Plasminogen Kringle 4"/>
    <property type="match status" value="2"/>
</dbReference>
<feature type="domain" description="Kringle" evidence="4">
    <location>
        <begin position="19"/>
        <end position="120"/>
    </location>
</feature>
<dbReference type="SMART" id="SM00130">
    <property type="entry name" value="KR"/>
    <property type="match status" value="2"/>
</dbReference>
<evidence type="ECO:0000256" key="1">
    <source>
        <dbReference type="ARBA" id="ARBA00022572"/>
    </source>
</evidence>
<accession>A0A7R8XCR0</accession>
<dbReference type="InterPro" id="IPR038178">
    <property type="entry name" value="Kringle_sf"/>
</dbReference>
<reference evidence="5" key="1">
    <citation type="submission" date="2020-11" db="EMBL/GenBank/DDBJ databases">
        <authorList>
            <person name="Tran Van P."/>
        </authorList>
    </citation>
    <scope>NUCLEOTIDE SEQUENCE</scope>
</reference>